<evidence type="ECO:0000256" key="10">
    <source>
        <dbReference type="RuleBase" id="RU362067"/>
    </source>
</evidence>
<gene>
    <name evidence="13" type="ORF">ZHAS_00007914</name>
</gene>
<dbReference type="EnsemblMetazoa" id="ASIC007914-RA">
    <property type="protein sequence ID" value="ASIC007914-PA"/>
    <property type="gene ID" value="ASIC007914"/>
</dbReference>
<dbReference type="VEuPathDB" id="VectorBase:ASIS020194"/>
<keyword evidence="10" id="KW-0274">FAD</keyword>
<dbReference type="InterPro" id="IPR036188">
    <property type="entry name" value="FAD/NAD-bd_sf"/>
</dbReference>
<feature type="domain" description="Amine oxidase" evidence="12">
    <location>
        <begin position="28"/>
        <end position="327"/>
    </location>
</feature>
<feature type="binding site" evidence="9">
    <location>
        <position position="29"/>
    </location>
    <ligand>
        <name>FAD</name>
        <dbReference type="ChEBI" id="CHEBI:57692"/>
    </ligand>
</feature>
<dbReference type="EMBL" id="KE525013">
    <property type="protein sequence ID" value="KFB40408.1"/>
    <property type="molecule type" value="Genomic_DNA"/>
</dbReference>
<dbReference type="PANTHER" id="PTHR43563">
    <property type="entry name" value="AMINE OXIDASE"/>
    <property type="match status" value="1"/>
</dbReference>
<evidence type="ECO:0000256" key="3">
    <source>
        <dbReference type="ARBA" id="ARBA00005995"/>
    </source>
</evidence>
<proteinExistence type="inferred from homology"/>
<dbReference type="InterPro" id="IPR001613">
    <property type="entry name" value="Flavin_amine_oxidase"/>
</dbReference>
<organism evidence="13">
    <name type="scientific">Anopheles sinensis</name>
    <name type="common">Mosquito</name>
    <dbReference type="NCBI Taxonomy" id="74873"/>
    <lineage>
        <taxon>Eukaryota</taxon>
        <taxon>Metazoa</taxon>
        <taxon>Ecdysozoa</taxon>
        <taxon>Arthropoda</taxon>
        <taxon>Hexapoda</taxon>
        <taxon>Insecta</taxon>
        <taxon>Pterygota</taxon>
        <taxon>Neoptera</taxon>
        <taxon>Endopterygota</taxon>
        <taxon>Diptera</taxon>
        <taxon>Nematocera</taxon>
        <taxon>Culicoidea</taxon>
        <taxon>Culicidae</taxon>
        <taxon>Anophelinae</taxon>
        <taxon>Anopheles</taxon>
    </lineage>
</organism>
<evidence type="ECO:0000313" key="13">
    <source>
        <dbReference type="EMBL" id="KFB40408.1"/>
    </source>
</evidence>
<evidence type="ECO:0000259" key="12">
    <source>
        <dbReference type="Pfam" id="PF01593"/>
    </source>
</evidence>
<dbReference type="PRINTS" id="PR00757">
    <property type="entry name" value="AMINEOXDASEF"/>
</dbReference>
<evidence type="ECO:0000313" key="15">
    <source>
        <dbReference type="Proteomes" id="UP000030765"/>
    </source>
</evidence>
<sequence>MEVKDNLKQSEQTADVKILDVAIVGAGISGLVAAKIISEKQCGISMKIFEKTNHPGGQLGGLKSRWITSDHYHAAMLCRELRIPLSPMKNVARSLHASPVGRIDIGPFDCNNSECHGFIPSLHRILARIESTRFMAKLDYLSSQQKITWNPSNMDEYLCHMLLFEKSRHFYRFLIKIGTGFYPAELTVSECLQLIRSMSSLRHLYEMFTLQEDHLYPSGFPNWEILVERLLAKINHGTINYSTNIVKVELPADGQDRVVSLYDTSGRCWRARYVILAMSCSDLIRIDMQPAQPHYFTEPNSLLGIWCVTTFTLLYPAPSWHDHGYTGSLFLPDRNLICYQSGPAQLSGSFFSPLRGQIDDTERHRIREQILRLLENNFRCRTLLKPLECHLEINPIPFYFDVYPTFARCLIFGSTNVSCWYRGFINGSVQGGIRAATLALQELRPQTITFEDVTDMQCIHFKYFKRPSVWINLWYSLNLASGARFVLRSYYFNKTGLLACEPFYSKSSYRILSSCALYFPTTMVLMYCYGSSFHANRYRLATPSATSLSLHASANGGNGNAATGHATGASADGGRDGGSHGGRGNGDTIETLAGTTLTANGSGLQHHSCDGNTLTGITAITPMSVSFSDKVSHLAPVPLLR</sequence>
<dbReference type="EC" id="1.4.3.-" evidence="10"/>
<evidence type="ECO:0000256" key="2">
    <source>
        <dbReference type="ARBA" id="ARBA00004362"/>
    </source>
</evidence>
<evidence type="ECO:0000256" key="8">
    <source>
        <dbReference type="ARBA" id="ARBA00049430"/>
    </source>
</evidence>
<dbReference type="SUPFAM" id="SSF51905">
    <property type="entry name" value="FAD/NAD(P)-binding domain"/>
    <property type="match status" value="1"/>
</dbReference>
<dbReference type="VEuPathDB" id="VectorBase:ASIC007914"/>
<comment type="catalytic activity">
    <reaction evidence="6">
        <text>a secondary aliphatic amine + O2 + H2O = a primary amine + an aldehyde + H2O2</text>
        <dbReference type="Rhea" id="RHEA:26414"/>
        <dbReference type="ChEBI" id="CHEBI:15377"/>
        <dbReference type="ChEBI" id="CHEBI:15379"/>
        <dbReference type="ChEBI" id="CHEBI:16240"/>
        <dbReference type="ChEBI" id="CHEBI:17478"/>
        <dbReference type="ChEBI" id="CHEBI:58855"/>
        <dbReference type="ChEBI" id="CHEBI:65296"/>
        <dbReference type="EC" id="1.4.3.4"/>
    </reaction>
</comment>
<dbReference type="EMBL" id="ATLV01015414">
    <property type="status" value="NOT_ANNOTATED_CDS"/>
    <property type="molecule type" value="Genomic_DNA"/>
</dbReference>
<keyword evidence="15" id="KW-1185">Reference proteome</keyword>
<reference evidence="13 15" key="1">
    <citation type="journal article" date="2014" name="BMC Genomics">
        <title>Genome sequence of Anopheles sinensis provides insight into genetics basis of mosquito competence for malaria parasites.</title>
        <authorList>
            <person name="Zhou D."/>
            <person name="Zhang D."/>
            <person name="Ding G."/>
            <person name="Shi L."/>
            <person name="Hou Q."/>
            <person name="Ye Y."/>
            <person name="Xu Y."/>
            <person name="Zhou H."/>
            <person name="Xiong C."/>
            <person name="Li S."/>
            <person name="Yu J."/>
            <person name="Hong S."/>
            <person name="Yu X."/>
            <person name="Zou P."/>
            <person name="Chen C."/>
            <person name="Chang X."/>
            <person name="Wang W."/>
            <person name="Lv Y."/>
            <person name="Sun Y."/>
            <person name="Ma L."/>
            <person name="Shen B."/>
            <person name="Zhu C."/>
        </authorList>
    </citation>
    <scope>NUCLEOTIDE SEQUENCE [LARGE SCALE GENOMIC DNA]</scope>
</reference>
<dbReference type="GO" id="GO:0097621">
    <property type="term" value="F:monoamine oxidase activity"/>
    <property type="evidence" value="ECO:0007669"/>
    <property type="project" value="UniProtKB-EC"/>
</dbReference>
<evidence type="ECO:0000313" key="14">
    <source>
        <dbReference type="EnsemblMetazoa" id="ASIC007914-PA"/>
    </source>
</evidence>
<protein>
    <recommendedName>
        <fullName evidence="10">Amine oxidase</fullName>
        <ecNumber evidence="10">1.4.3.-</ecNumber>
    </recommendedName>
</protein>
<evidence type="ECO:0000256" key="1">
    <source>
        <dbReference type="ARBA" id="ARBA00001974"/>
    </source>
</evidence>
<dbReference type="PANTHER" id="PTHR43563:SF1">
    <property type="entry name" value="AMINE OXIDASE [FLAVIN-CONTAINING] B"/>
    <property type="match status" value="1"/>
</dbReference>
<evidence type="ECO:0000256" key="6">
    <source>
        <dbReference type="ARBA" id="ARBA00048448"/>
    </source>
</evidence>
<dbReference type="InterPro" id="IPR050703">
    <property type="entry name" value="Flavin_MAO"/>
</dbReference>
<dbReference type="Pfam" id="PF01593">
    <property type="entry name" value="Amino_oxidase"/>
    <property type="match status" value="1"/>
</dbReference>
<dbReference type="STRING" id="74873.A0A084VR14"/>
<accession>A0A084VR14</accession>
<comment type="subcellular location">
    <subcellularLocation>
        <location evidence="2">Mitochondrion outer membrane</location>
        <topology evidence="2">Single-pass type IV membrane protein</topology>
        <orientation evidence="2">Cytoplasmic side</orientation>
    </subcellularLocation>
</comment>
<keyword evidence="4 10" id="KW-0560">Oxidoreductase</keyword>
<reference evidence="14" key="2">
    <citation type="submission" date="2020-05" db="UniProtKB">
        <authorList>
            <consortium name="EnsemblMetazoa"/>
        </authorList>
    </citation>
    <scope>IDENTIFICATION</scope>
</reference>
<comment type="cofactor">
    <cofactor evidence="1 10">
        <name>FAD</name>
        <dbReference type="ChEBI" id="CHEBI:57692"/>
    </cofactor>
</comment>
<dbReference type="AlphaFoldDB" id="A0A084VR14"/>
<evidence type="ECO:0000256" key="4">
    <source>
        <dbReference type="ARBA" id="ARBA00023002"/>
    </source>
</evidence>
<dbReference type="GO" id="GO:0005741">
    <property type="term" value="C:mitochondrial outer membrane"/>
    <property type="evidence" value="ECO:0007669"/>
    <property type="project" value="UniProtKB-SubCell"/>
</dbReference>
<evidence type="ECO:0000256" key="5">
    <source>
        <dbReference type="ARBA" id="ARBA00045409"/>
    </source>
</evidence>
<name>A0A084VR14_ANOSI</name>
<evidence type="ECO:0000256" key="9">
    <source>
        <dbReference type="PIRSR" id="PIRSR601613-1"/>
    </source>
</evidence>
<feature type="region of interest" description="Disordered" evidence="11">
    <location>
        <begin position="561"/>
        <end position="590"/>
    </location>
</feature>
<dbReference type="InterPro" id="IPR002937">
    <property type="entry name" value="Amino_oxidase"/>
</dbReference>
<dbReference type="Gene3D" id="3.50.50.60">
    <property type="entry name" value="FAD/NAD(P)-binding domain"/>
    <property type="match status" value="1"/>
</dbReference>
<comment type="catalytic activity">
    <reaction evidence="8">
        <text>N-acetylputrescine + O2 + H2O = 4-acetamidobutanal + H2O2 + NH4(+)</text>
        <dbReference type="Rhea" id="RHEA:70283"/>
        <dbReference type="ChEBI" id="CHEBI:7386"/>
        <dbReference type="ChEBI" id="CHEBI:15377"/>
        <dbReference type="ChEBI" id="CHEBI:15379"/>
        <dbReference type="ChEBI" id="CHEBI:16240"/>
        <dbReference type="ChEBI" id="CHEBI:28938"/>
        <dbReference type="ChEBI" id="CHEBI:58263"/>
    </reaction>
    <physiologicalReaction direction="left-to-right" evidence="8">
        <dbReference type="Rhea" id="RHEA:70284"/>
    </physiologicalReaction>
</comment>
<evidence type="ECO:0000256" key="11">
    <source>
        <dbReference type="SAM" id="MobiDB-lite"/>
    </source>
</evidence>
<evidence type="ECO:0000256" key="7">
    <source>
        <dbReference type="ARBA" id="ARBA00049354"/>
    </source>
</evidence>
<dbReference type="OMA" id="PIPFYFD"/>
<comment type="similarity">
    <text evidence="3 10">Belongs to the flavin monoamine oxidase family.</text>
</comment>
<feature type="compositionally biased region" description="Low complexity" evidence="11">
    <location>
        <begin position="561"/>
        <end position="572"/>
    </location>
</feature>
<comment type="function">
    <text evidence="5">Catalyzes the oxidative deamination of primary and some secondary amines such as neurotransmitters, and exogenous amines including the tertiary amine, neurotoxin 1-methyl-4-phenyl-1,2,3,6-tetrahydropyridine (MPTP), with concomitant reduction of oxygen to hydrogen peroxide and participates in the metabolism of neuroactive and vasoactive amines in the central nervous system and peripheral tissues. Preferentially degrades benzylamine and phenylethylamine.</text>
</comment>
<comment type="catalytic activity">
    <reaction evidence="7">
        <text>benzylamine + O2 + H2O = benzaldehyde + H2O2 + NH4(+)</text>
        <dbReference type="Rhea" id="RHEA:59424"/>
        <dbReference type="ChEBI" id="CHEBI:15377"/>
        <dbReference type="ChEBI" id="CHEBI:15379"/>
        <dbReference type="ChEBI" id="CHEBI:16240"/>
        <dbReference type="ChEBI" id="CHEBI:17169"/>
        <dbReference type="ChEBI" id="CHEBI:28938"/>
        <dbReference type="ChEBI" id="CHEBI:225238"/>
    </reaction>
    <physiologicalReaction direction="left-to-right" evidence="7">
        <dbReference type="Rhea" id="RHEA:59425"/>
    </physiologicalReaction>
</comment>
<keyword evidence="10" id="KW-0285">Flavoprotein</keyword>
<dbReference type="GO" id="GO:0008131">
    <property type="term" value="F:primary methylamine oxidase activity"/>
    <property type="evidence" value="ECO:0007669"/>
    <property type="project" value="UniProtKB-ARBA"/>
</dbReference>
<dbReference type="OrthoDB" id="7777654at2759"/>
<dbReference type="Proteomes" id="UP000030765">
    <property type="component" value="Unassembled WGS sequence"/>
</dbReference>